<feature type="domain" description="Pectinesterase inhibitor" evidence="2">
    <location>
        <begin position="171"/>
        <end position="312"/>
    </location>
</feature>
<dbReference type="CDD" id="cd15798">
    <property type="entry name" value="PMEI-like_3"/>
    <property type="match status" value="1"/>
</dbReference>
<dbReference type="InterPro" id="IPR035513">
    <property type="entry name" value="Invertase/methylesterase_inhib"/>
</dbReference>
<organism evidence="3 4">
    <name type="scientific">Hibiscus syriacus</name>
    <name type="common">Rose of Sharon</name>
    <dbReference type="NCBI Taxonomy" id="106335"/>
    <lineage>
        <taxon>Eukaryota</taxon>
        <taxon>Viridiplantae</taxon>
        <taxon>Streptophyta</taxon>
        <taxon>Embryophyta</taxon>
        <taxon>Tracheophyta</taxon>
        <taxon>Spermatophyta</taxon>
        <taxon>Magnoliopsida</taxon>
        <taxon>eudicotyledons</taxon>
        <taxon>Gunneridae</taxon>
        <taxon>Pentapetalae</taxon>
        <taxon>rosids</taxon>
        <taxon>malvids</taxon>
        <taxon>Malvales</taxon>
        <taxon>Malvaceae</taxon>
        <taxon>Malvoideae</taxon>
        <taxon>Hibiscus</taxon>
    </lineage>
</organism>
<feature type="region of interest" description="Disordered" evidence="1">
    <location>
        <begin position="51"/>
        <end position="124"/>
    </location>
</feature>
<proteinExistence type="predicted"/>
<evidence type="ECO:0000256" key="1">
    <source>
        <dbReference type="SAM" id="MobiDB-lite"/>
    </source>
</evidence>
<dbReference type="AlphaFoldDB" id="A0A6A2ZXG4"/>
<feature type="compositionally biased region" description="Polar residues" evidence="1">
    <location>
        <begin position="109"/>
        <end position="119"/>
    </location>
</feature>
<evidence type="ECO:0000313" key="4">
    <source>
        <dbReference type="Proteomes" id="UP000436088"/>
    </source>
</evidence>
<protein>
    <recommendedName>
        <fullName evidence="2">Pectinesterase inhibitor domain-containing protein</fullName>
    </recommendedName>
</protein>
<sequence>MGHPRFQLHDEGYHVHLQHSSRQERLFANKRPSSSTMLSSKVHHLQHNSRLEGLSANKSPSSSTTLSSKHNSRLEGLSANQRPSSSTTLSSKAHHLQHNSRLEGLSANKRPSSSTTFSSKALHLQHNSRQEGLFANKRPSNQVKSVYFAIALQEAKKLKDETEKREEKMTNSKKAIRFICELTKFKEACEESMVKSNTTDPKALIRAEFKATVAEIKNVMTNSKNVQDLQKDEKTKKCFSVYHELFDWAVVDLERSFDKLGEQDMTKIGDVLLTLQVWLSGALTSQETCVDSYAGMDSHATKKIQEIIAKSQELHERHC</sequence>
<dbReference type="Gene3D" id="1.20.140.40">
    <property type="entry name" value="Invertase/pectin methylesterase inhibitor family protein"/>
    <property type="match status" value="1"/>
</dbReference>
<comment type="caution">
    <text evidence="3">The sequence shown here is derived from an EMBL/GenBank/DDBJ whole genome shotgun (WGS) entry which is preliminary data.</text>
</comment>
<accession>A0A6A2ZXG4</accession>
<name>A0A6A2ZXG4_HIBSY</name>
<dbReference type="Proteomes" id="UP000436088">
    <property type="component" value="Unassembled WGS sequence"/>
</dbReference>
<dbReference type="SUPFAM" id="SSF101148">
    <property type="entry name" value="Plant invertase/pectin methylesterase inhibitor"/>
    <property type="match status" value="1"/>
</dbReference>
<feature type="compositionally biased region" description="Low complexity" evidence="1">
    <location>
        <begin position="54"/>
        <end position="69"/>
    </location>
</feature>
<dbReference type="EMBL" id="VEPZ02001060">
    <property type="protein sequence ID" value="KAE8696731.1"/>
    <property type="molecule type" value="Genomic_DNA"/>
</dbReference>
<reference evidence="3" key="1">
    <citation type="submission" date="2019-09" db="EMBL/GenBank/DDBJ databases">
        <title>Draft genome information of white flower Hibiscus syriacus.</title>
        <authorList>
            <person name="Kim Y.-M."/>
        </authorList>
    </citation>
    <scope>NUCLEOTIDE SEQUENCE [LARGE SCALE GENOMIC DNA]</scope>
    <source>
        <strain evidence="3">YM2019G1</strain>
    </source>
</reference>
<evidence type="ECO:0000313" key="3">
    <source>
        <dbReference type="EMBL" id="KAE8696731.1"/>
    </source>
</evidence>
<dbReference type="InterPro" id="IPR006501">
    <property type="entry name" value="Pectinesterase_inhib_dom"/>
</dbReference>
<evidence type="ECO:0000259" key="2">
    <source>
        <dbReference type="SMART" id="SM00856"/>
    </source>
</evidence>
<dbReference type="SMART" id="SM00856">
    <property type="entry name" value="PMEI"/>
    <property type="match status" value="1"/>
</dbReference>
<dbReference type="PANTHER" id="PTHR31707">
    <property type="entry name" value="PECTINESTERASE"/>
    <property type="match status" value="1"/>
</dbReference>
<keyword evidence="4" id="KW-1185">Reference proteome</keyword>
<dbReference type="Pfam" id="PF04043">
    <property type="entry name" value="PMEI"/>
    <property type="match status" value="1"/>
</dbReference>
<dbReference type="GO" id="GO:0004857">
    <property type="term" value="F:enzyme inhibitor activity"/>
    <property type="evidence" value="ECO:0007669"/>
    <property type="project" value="InterPro"/>
</dbReference>
<gene>
    <name evidence="3" type="ORF">F3Y22_tig00110647pilonHSYRG00076</name>
</gene>
<feature type="compositionally biased region" description="Polar residues" evidence="1">
    <location>
        <begin position="78"/>
        <end position="91"/>
    </location>
</feature>